<dbReference type="Pfam" id="PF06835">
    <property type="entry name" value="LptC"/>
    <property type="match status" value="1"/>
</dbReference>
<dbReference type="InterPro" id="IPR010664">
    <property type="entry name" value="LipoPS_assembly_LptC-rel"/>
</dbReference>
<dbReference type="InterPro" id="IPR026265">
    <property type="entry name" value="LptC"/>
</dbReference>
<evidence type="ECO:0000313" key="1">
    <source>
        <dbReference type="EMBL" id="MBO8447078.1"/>
    </source>
</evidence>
<dbReference type="Gene3D" id="2.60.450.10">
    <property type="entry name" value="Lipopolysaccharide (LPS) transport protein A like domain"/>
    <property type="match status" value="1"/>
</dbReference>
<dbReference type="GO" id="GO:0015221">
    <property type="term" value="F:lipopolysaccharide transmembrane transporter activity"/>
    <property type="evidence" value="ECO:0007669"/>
    <property type="project" value="InterPro"/>
</dbReference>
<dbReference type="NCBIfam" id="TIGR04409">
    <property type="entry name" value="LptC_YrbK"/>
    <property type="match status" value="1"/>
</dbReference>
<protein>
    <submittedName>
        <fullName evidence="1">LPS export ABC transporter periplasmic protein LptC</fullName>
    </submittedName>
</protein>
<reference evidence="1" key="2">
    <citation type="journal article" date="2021" name="PeerJ">
        <title>Extensive microbial diversity within the chicken gut microbiome revealed by metagenomics and culture.</title>
        <authorList>
            <person name="Gilroy R."/>
            <person name="Ravi A."/>
            <person name="Getino M."/>
            <person name="Pursley I."/>
            <person name="Horton D.L."/>
            <person name="Alikhan N.F."/>
            <person name="Baker D."/>
            <person name="Gharbi K."/>
            <person name="Hall N."/>
            <person name="Watson M."/>
            <person name="Adriaenssens E.M."/>
            <person name="Foster-Nyarko E."/>
            <person name="Jarju S."/>
            <person name="Secka A."/>
            <person name="Antonio M."/>
            <person name="Oren A."/>
            <person name="Chaudhuri R.R."/>
            <person name="La Ragione R."/>
            <person name="Hildebrand F."/>
            <person name="Pallen M.J."/>
        </authorList>
    </citation>
    <scope>NUCLEOTIDE SEQUENCE</scope>
    <source>
        <strain evidence="1">D3-1215</strain>
    </source>
</reference>
<organism evidence="1 2">
    <name type="scientific">Candidatus Enterocola intestinipullorum</name>
    <dbReference type="NCBI Taxonomy" id="2840783"/>
    <lineage>
        <taxon>Bacteria</taxon>
        <taxon>Pseudomonadati</taxon>
        <taxon>Bacteroidota</taxon>
        <taxon>Bacteroidia</taxon>
        <taxon>Bacteroidales</taxon>
        <taxon>Candidatus Enterocola</taxon>
    </lineage>
</organism>
<comment type="caution">
    <text evidence="1">The sequence shown here is derived from an EMBL/GenBank/DDBJ whole genome shotgun (WGS) entry which is preliminary data.</text>
</comment>
<proteinExistence type="predicted"/>
<dbReference type="EMBL" id="JADIMR010000073">
    <property type="protein sequence ID" value="MBO8447078.1"/>
    <property type="molecule type" value="Genomic_DNA"/>
</dbReference>
<sequence>MDVDRSRYFKFKSITAVMLTVVMLVFSGCNDSKVKADKTLTVVRDSMPLMRARDVLTLISDSGVTQYRVAAPEWVVFDKKERPCWIFPHGLHLEKFDTQMTVTAEVDADSAIYYNSEEIWILTGNVNAVNEKGEHFESEKLVLEQNNDRIHTDTKVKITQKDKIINGIGLESNQRLSKYTILKPTGIIPLDAEEDEENAGIPADSSKAGD</sequence>
<dbReference type="GO" id="GO:0005886">
    <property type="term" value="C:plasma membrane"/>
    <property type="evidence" value="ECO:0007669"/>
    <property type="project" value="InterPro"/>
</dbReference>
<dbReference type="Proteomes" id="UP000823637">
    <property type="component" value="Unassembled WGS sequence"/>
</dbReference>
<dbReference type="AlphaFoldDB" id="A0A9D9HEF2"/>
<accession>A0A9D9HEF2</accession>
<evidence type="ECO:0000313" key="2">
    <source>
        <dbReference type="Proteomes" id="UP000823637"/>
    </source>
</evidence>
<name>A0A9D9HEF2_9BACT</name>
<gene>
    <name evidence="1" type="primary">lptC</name>
    <name evidence="1" type="ORF">IAC32_04970</name>
</gene>
<reference evidence="1" key="1">
    <citation type="submission" date="2020-10" db="EMBL/GenBank/DDBJ databases">
        <authorList>
            <person name="Gilroy R."/>
        </authorList>
    </citation>
    <scope>NUCLEOTIDE SEQUENCE</scope>
    <source>
        <strain evidence="1">D3-1215</strain>
    </source>
</reference>
<dbReference type="PROSITE" id="PS51257">
    <property type="entry name" value="PROKAR_LIPOPROTEIN"/>
    <property type="match status" value="1"/>
</dbReference>